<dbReference type="GO" id="GO:0006617">
    <property type="term" value="P:SRP-dependent cotranslational protein targeting to membrane, signal sequence recognition"/>
    <property type="evidence" value="ECO:0000318"/>
    <property type="project" value="GO_Central"/>
</dbReference>
<evidence type="ECO:0000256" key="4">
    <source>
        <dbReference type="ARBA" id="ARBA00023274"/>
    </source>
</evidence>
<proteinExistence type="predicted"/>
<dbReference type="AlphaFoldDB" id="A0A2K2DUY7"/>
<dbReference type="EMBL" id="CM000880">
    <property type="protein sequence ID" value="PNT78099.1"/>
    <property type="molecule type" value="Genomic_DNA"/>
</dbReference>
<feature type="non-terminal residue" evidence="6">
    <location>
        <position position="1"/>
    </location>
</feature>
<reference evidence="7" key="3">
    <citation type="submission" date="2018-08" db="UniProtKB">
        <authorList>
            <consortium name="EnsemblPlants"/>
        </authorList>
    </citation>
    <scope>IDENTIFICATION</scope>
    <source>
        <strain evidence="7">cv. Bd21</strain>
    </source>
</reference>
<name>A0A2K2DUY7_BRADI</name>
<sequence length="236" mass="25796">IRKAERRQNGCPVAIELRTITGLVGSLAIRDHLTKTGHSTQSVASKPLPSHPPPPRRRILFPTPIYSRATRIYSHTLPLRSRARQPPPLSSSPASSYQIAGAPVREGARCGGRVAVGGSEGGDVFSPSISTLISLILVLDVARREQHQEVNIIYPVYLNSKKTVVEAAANGCADPTCNEILDSCAYLKIPCKIEQDKAYPRDFFQRGRVRVRVQLKNEDGSPVNPAIRTTTQLCVI</sequence>
<evidence type="ECO:0000313" key="8">
    <source>
        <dbReference type="Proteomes" id="UP000008810"/>
    </source>
</evidence>
<dbReference type="GO" id="GO:0008312">
    <property type="term" value="F:7S RNA binding"/>
    <property type="evidence" value="ECO:0000318"/>
    <property type="project" value="GO_Central"/>
</dbReference>
<accession>A0A2K2DUY7</accession>
<evidence type="ECO:0000256" key="1">
    <source>
        <dbReference type="ARBA" id="ARBA00004496"/>
    </source>
</evidence>
<dbReference type="STRING" id="15368.A0A2K2DUY7"/>
<dbReference type="Pfam" id="PF01922">
    <property type="entry name" value="SRP19"/>
    <property type="match status" value="1"/>
</dbReference>
<dbReference type="Gramene" id="PNT78100">
    <property type="protein sequence ID" value="PNT78100"/>
    <property type="gene ID" value="BRADI_1g73310v3"/>
</dbReference>
<dbReference type="OrthoDB" id="2190947at2759"/>
<organism evidence="6">
    <name type="scientific">Brachypodium distachyon</name>
    <name type="common">Purple false brome</name>
    <name type="synonym">Trachynia distachya</name>
    <dbReference type="NCBI Taxonomy" id="15368"/>
    <lineage>
        <taxon>Eukaryota</taxon>
        <taxon>Viridiplantae</taxon>
        <taxon>Streptophyta</taxon>
        <taxon>Embryophyta</taxon>
        <taxon>Tracheophyta</taxon>
        <taxon>Spermatophyta</taxon>
        <taxon>Magnoliopsida</taxon>
        <taxon>Liliopsida</taxon>
        <taxon>Poales</taxon>
        <taxon>Poaceae</taxon>
        <taxon>BOP clade</taxon>
        <taxon>Pooideae</taxon>
        <taxon>Stipodae</taxon>
        <taxon>Brachypodieae</taxon>
        <taxon>Brachypodium</taxon>
    </lineage>
</organism>
<dbReference type="Gene3D" id="3.30.56.30">
    <property type="entry name" value="Signal recognition particle, SRP19-like subunit"/>
    <property type="match status" value="1"/>
</dbReference>
<dbReference type="Gramene" id="PNT78101">
    <property type="protein sequence ID" value="PNT78101"/>
    <property type="gene ID" value="BRADI_1g73310v3"/>
</dbReference>
<evidence type="ECO:0000256" key="2">
    <source>
        <dbReference type="ARBA" id="ARBA00022490"/>
    </source>
</evidence>
<dbReference type="InterPro" id="IPR036521">
    <property type="entry name" value="SRP19-like_sf"/>
</dbReference>
<evidence type="ECO:0000313" key="6">
    <source>
        <dbReference type="EMBL" id="PNT78099.1"/>
    </source>
</evidence>
<evidence type="ECO:0000256" key="5">
    <source>
        <dbReference type="SAM" id="MobiDB-lite"/>
    </source>
</evidence>
<keyword evidence="2" id="KW-0963">Cytoplasm</keyword>
<keyword evidence="4" id="KW-0687">Ribonucleoprotein</keyword>
<dbReference type="EnsemblPlants" id="PNT78099">
    <property type="protein sequence ID" value="PNT78099"/>
    <property type="gene ID" value="BRADI_1g73310v3"/>
</dbReference>
<dbReference type="EnsemblPlants" id="PNT78100">
    <property type="protein sequence ID" value="PNT78100"/>
    <property type="gene ID" value="BRADI_1g73310v3"/>
</dbReference>
<reference evidence="6" key="2">
    <citation type="submission" date="2017-06" db="EMBL/GenBank/DDBJ databases">
        <title>WGS assembly of Brachypodium distachyon.</title>
        <authorList>
            <consortium name="The International Brachypodium Initiative"/>
            <person name="Lucas S."/>
            <person name="Harmon-Smith M."/>
            <person name="Lail K."/>
            <person name="Tice H."/>
            <person name="Grimwood J."/>
            <person name="Bruce D."/>
            <person name="Barry K."/>
            <person name="Shu S."/>
            <person name="Lindquist E."/>
            <person name="Wang M."/>
            <person name="Pitluck S."/>
            <person name="Vogel J.P."/>
            <person name="Garvin D.F."/>
            <person name="Mockler T.C."/>
            <person name="Schmutz J."/>
            <person name="Rokhsar D."/>
            <person name="Bevan M.W."/>
        </authorList>
    </citation>
    <scope>NUCLEOTIDE SEQUENCE</scope>
    <source>
        <strain evidence="6">Bd21</strain>
    </source>
</reference>
<dbReference type="ExpressionAtlas" id="A0A2K2DUY7">
    <property type="expression patterns" value="baseline and differential"/>
</dbReference>
<dbReference type="Gramene" id="PNT78099">
    <property type="protein sequence ID" value="PNT78099"/>
    <property type="gene ID" value="BRADI_1g73310v3"/>
</dbReference>
<dbReference type="PANTHER" id="PTHR17453:SF0">
    <property type="entry name" value="SIGNAL RECOGNITION PARTICLE 19 KDA PROTEIN"/>
    <property type="match status" value="1"/>
</dbReference>
<protein>
    <submittedName>
        <fullName evidence="6 7">Uncharacterized protein</fullName>
    </submittedName>
</protein>
<dbReference type="PANTHER" id="PTHR17453">
    <property type="entry name" value="SIGNAL RECOGNITION PARTICLE 19 KD PROTEIN"/>
    <property type="match status" value="1"/>
</dbReference>
<reference evidence="6 7" key="1">
    <citation type="journal article" date="2010" name="Nature">
        <title>Genome sequencing and analysis of the model grass Brachypodium distachyon.</title>
        <authorList>
            <consortium name="International Brachypodium Initiative"/>
        </authorList>
    </citation>
    <scope>NUCLEOTIDE SEQUENCE [LARGE SCALE GENOMIC DNA]</scope>
    <source>
        <strain evidence="6 7">Bd21</strain>
    </source>
</reference>
<dbReference type="EMBL" id="CM000880">
    <property type="protein sequence ID" value="PNT78101.1"/>
    <property type="molecule type" value="Genomic_DNA"/>
</dbReference>
<dbReference type="GO" id="GO:0005786">
    <property type="term" value="C:signal recognition particle, endoplasmic reticulum targeting"/>
    <property type="evidence" value="ECO:0000318"/>
    <property type="project" value="GO_Central"/>
</dbReference>
<evidence type="ECO:0000256" key="3">
    <source>
        <dbReference type="ARBA" id="ARBA00023135"/>
    </source>
</evidence>
<keyword evidence="3" id="KW-0733">Signal recognition particle</keyword>
<dbReference type="EMBL" id="CM000880">
    <property type="protein sequence ID" value="PNT78100.1"/>
    <property type="molecule type" value="Genomic_DNA"/>
</dbReference>
<dbReference type="EnsemblPlants" id="PNT78101">
    <property type="protein sequence ID" value="PNT78101"/>
    <property type="gene ID" value="BRADI_1g73310v3"/>
</dbReference>
<keyword evidence="8" id="KW-1185">Reference proteome</keyword>
<comment type="subcellular location">
    <subcellularLocation>
        <location evidence="1">Cytoplasm</location>
    </subcellularLocation>
</comment>
<dbReference type="InterPro" id="IPR002778">
    <property type="entry name" value="Signal_recog_particle_SRP19"/>
</dbReference>
<dbReference type="SUPFAM" id="SSF69695">
    <property type="entry name" value="SRP19"/>
    <property type="match status" value="1"/>
</dbReference>
<feature type="region of interest" description="Disordered" evidence="5">
    <location>
        <begin position="76"/>
        <end position="97"/>
    </location>
</feature>
<evidence type="ECO:0000313" key="7">
    <source>
        <dbReference type="EnsemblPlants" id="PNT78099"/>
    </source>
</evidence>
<feature type="region of interest" description="Disordered" evidence="5">
    <location>
        <begin position="36"/>
        <end position="56"/>
    </location>
</feature>
<dbReference type="Proteomes" id="UP000008810">
    <property type="component" value="Chromosome 1"/>
</dbReference>
<gene>
    <name evidence="7" type="primary">LOC100838659</name>
    <name evidence="6" type="ORF">BRADI_1g73310v3</name>
</gene>